<organism evidence="3 4">
    <name type="scientific">Lymnaea stagnalis</name>
    <name type="common">Great pond snail</name>
    <name type="synonym">Helix stagnalis</name>
    <dbReference type="NCBI Taxonomy" id="6523"/>
    <lineage>
        <taxon>Eukaryota</taxon>
        <taxon>Metazoa</taxon>
        <taxon>Spiralia</taxon>
        <taxon>Lophotrochozoa</taxon>
        <taxon>Mollusca</taxon>
        <taxon>Gastropoda</taxon>
        <taxon>Heterobranchia</taxon>
        <taxon>Euthyneura</taxon>
        <taxon>Panpulmonata</taxon>
        <taxon>Hygrophila</taxon>
        <taxon>Lymnaeoidea</taxon>
        <taxon>Lymnaeidae</taxon>
        <taxon>Lymnaea</taxon>
    </lineage>
</organism>
<reference evidence="3 4" key="1">
    <citation type="submission" date="2024-04" db="EMBL/GenBank/DDBJ databases">
        <authorList>
            <consortium name="Genoscope - CEA"/>
            <person name="William W."/>
        </authorList>
    </citation>
    <scope>NUCLEOTIDE SEQUENCE [LARGE SCALE GENOMIC DNA]</scope>
</reference>
<evidence type="ECO:0000259" key="2">
    <source>
        <dbReference type="SMART" id="SM00355"/>
    </source>
</evidence>
<evidence type="ECO:0000313" key="4">
    <source>
        <dbReference type="Proteomes" id="UP001497497"/>
    </source>
</evidence>
<sequence length="753" mass="84384">MSERTDDQEAMLAAFQKESENSQDSLADIQVKDEPEDSSYEQKQSPEISSCPDSRNSSPLPPIHFENSSPFHTNVSSPVPTLLSKGNTAAQIPLNDIFAGSTIRSQLQGAIDGKKMDTVQNIVEGLLKKNETLLAMSDAGLLKPNPRRVRAAYDSHARKSTQTRVNIFPISSTLQARMNPSKKISESFRPHIIRPKSPTLRSNSILKDKTQFTYALLESKICDDEIEKIFKVQNHEIVCGISSQSYLADECDKIVASLDLDYFWCNFCPFATSNKPLLIQHALEHRFKCKFCAYESFCRSDIVRHMHKLHSDFSEVAGRLSYCALLSDYLRVKARAEGKENKDPDENVDDLDPQEMNKAIQELEGRKRKAESSSHGISSSPKAARLDSDDVESSSDLSRKSRKSQNPKRCPPPKDSDYDMFEMEVEEISESPQDAGHEESDSDRVLYSSSHSSPNPYFHTQDGHPFPTGMMQVIPGMQSQSGSMQTSAPRTKPGQTNTGCRGRGRGIRGPRYASSSSLYWSCGYCTFQSNSQAEIKEHSNRAHPGKPHRYVALIKNLTPDSVINKSPRSTSTLNPIGKQSTLSTSSGDSLHRSHSPLVQMSPSASLPRSPQVSTESHATNGEEDIEDTEEVVSLKETSSLLKVRINPVRSTRKENIVYRCYHCTYTAKRHSAMKSHIYYKHRGKGLVAVDDESQPKQHIFFCARDDCTFKSERADSYLHHVDQCTPWNKPELADVEVEPHIRECLEQTVLLAE</sequence>
<dbReference type="EMBL" id="CAXITT010000666">
    <property type="protein sequence ID" value="CAL1544999.1"/>
    <property type="molecule type" value="Genomic_DNA"/>
</dbReference>
<name>A0AAV2IE60_LYMST</name>
<dbReference type="Proteomes" id="UP001497497">
    <property type="component" value="Unassembled WGS sequence"/>
</dbReference>
<feature type="compositionally biased region" description="Acidic residues" evidence="1">
    <location>
        <begin position="418"/>
        <end position="429"/>
    </location>
</feature>
<protein>
    <recommendedName>
        <fullName evidence="2">C2H2-type domain-containing protein</fullName>
    </recommendedName>
</protein>
<evidence type="ECO:0000256" key="1">
    <source>
        <dbReference type="SAM" id="MobiDB-lite"/>
    </source>
</evidence>
<feature type="compositionally biased region" description="Polar residues" evidence="1">
    <location>
        <begin position="561"/>
        <end position="588"/>
    </location>
</feature>
<feature type="region of interest" description="Disordered" evidence="1">
    <location>
        <begin position="1"/>
        <end position="72"/>
    </location>
</feature>
<feature type="domain" description="C2H2-type" evidence="2">
    <location>
        <begin position="287"/>
        <end position="310"/>
    </location>
</feature>
<feature type="region of interest" description="Disordered" evidence="1">
    <location>
        <begin position="479"/>
        <end position="508"/>
    </location>
</feature>
<proteinExistence type="predicted"/>
<feature type="compositionally biased region" description="Polar residues" evidence="1">
    <location>
        <begin position="486"/>
        <end position="498"/>
    </location>
</feature>
<dbReference type="SMART" id="SM00355">
    <property type="entry name" value="ZnF_C2H2"/>
    <property type="match status" value="4"/>
</dbReference>
<feature type="compositionally biased region" description="Polar residues" evidence="1">
    <location>
        <begin position="41"/>
        <end position="58"/>
    </location>
</feature>
<feature type="region of interest" description="Disordered" evidence="1">
    <location>
        <begin position="561"/>
        <end position="631"/>
    </location>
</feature>
<evidence type="ECO:0000313" key="3">
    <source>
        <dbReference type="EMBL" id="CAL1544999.1"/>
    </source>
</evidence>
<gene>
    <name evidence="3" type="ORF">GSLYS_00018482001</name>
</gene>
<feature type="domain" description="C2H2-type" evidence="2">
    <location>
        <begin position="520"/>
        <end position="543"/>
    </location>
</feature>
<comment type="caution">
    <text evidence="3">The sequence shown here is derived from an EMBL/GenBank/DDBJ whole genome shotgun (WGS) entry which is preliminary data.</text>
</comment>
<feature type="domain" description="C2H2-type" evidence="2">
    <location>
        <begin position="658"/>
        <end position="681"/>
    </location>
</feature>
<feature type="non-terminal residue" evidence="3">
    <location>
        <position position="753"/>
    </location>
</feature>
<feature type="compositionally biased region" description="Basic and acidic residues" evidence="1">
    <location>
        <begin position="435"/>
        <end position="444"/>
    </location>
</feature>
<dbReference type="InterPro" id="IPR013087">
    <property type="entry name" value="Znf_C2H2_type"/>
</dbReference>
<accession>A0AAV2IE60</accession>
<feature type="domain" description="C2H2-type" evidence="2">
    <location>
        <begin position="263"/>
        <end position="285"/>
    </location>
</feature>
<dbReference type="AlphaFoldDB" id="A0AAV2IE60"/>
<feature type="region of interest" description="Disordered" evidence="1">
    <location>
        <begin position="363"/>
        <end position="458"/>
    </location>
</feature>
<feature type="compositionally biased region" description="Polar residues" evidence="1">
    <location>
        <begin position="596"/>
        <end position="619"/>
    </location>
</feature>
<feature type="compositionally biased region" description="Acidic residues" evidence="1">
    <location>
        <begin position="621"/>
        <end position="630"/>
    </location>
</feature>
<keyword evidence="4" id="KW-1185">Reference proteome</keyword>